<dbReference type="Proteomes" id="UP000326112">
    <property type="component" value="Unassembled WGS sequence"/>
</dbReference>
<keyword evidence="2" id="KW-1185">Reference proteome</keyword>
<proteinExistence type="predicted"/>
<comment type="caution">
    <text evidence="1">The sequence shown here is derived from an EMBL/GenBank/DDBJ whole genome shotgun (WGS) entry which is preliminary data.</text>
</comment>
<organism evidence="1 2">
    <name type="scientific">Pseudomonas kitaguniensis</name>
    <dbReference type="NCBI Taxonomy" id="2607908"/>
    <lineage>
        <taxon>Bacteria</taxon>
        <taxon>Pseudomonadati</taxon>
        <taxon>Pseudomonadota</taxon>
        <taxon>Gammaproteobacteria</taxon>
        <taxon>Pseudomonadales</taxon>
        <taxon>Pseudomonadaceae</taxon>
        <taxon>Pseudomonas</taxon>
    </lineage>
</organism>
<sequence length="61" mass="6600">MSVFSGWAQQYFILAVCGSGLARECRVSVNRSVTDPPLSRASPLPHGICVSLHMQRVAQSP</sequence>
<accession>A0A5N7KNS7</accession>
<reference evidence="1 2" key="1">
    <citation type="journal article" date="2020" name="Int. J. Syst. Evol. Microbiol.">
        <title>Pseudomonas kitaguniensis sp. nov., a pathogen causing bacterial rot of Welsh onion in Japan.</title>
        <authorList>
            <person name="Sawada H."/>
            <person name="Fujikawa T."/>
            <person name="Nishiwaki Y."/>
            <person name="Horita H."/>
        </authorList>
    </citation>
    <scope>NUCLEOTIDE SEQUENCE [LARGE SCALE GENOMIC DNA]</scope>
    <source>
        <strain evidence="1 2">MAFF 212408</strain>
    </source>
</reference>
<name>A0A5N7KNS7_9PSED</name>
<dbReference type="EMBL" id="VUAZ01000111">
    <property type="protein sequence ID" value="MPR03844.1"/>
    <property type="molecule type" value="Genomic_DNA"/>
</dbReference>
<gene>
    <name evidence="1" type="ORF">F0169_18265</name>
</gene>
<protein>
    <submittedName>
        <fullName evidence="1">Uncharacterized protein</fullName>
    </submittedName>
</protein>
<evidence type="ECO:0000313" key="2">
    <source>
        <dbReference type="Proteomes" id="UP000326112"/>
    </source>
</evidence>
<evidence type="ECO:0000313" key="1">
    <source>
        <dbReference type="EMBL" id="MPR03844.1"/>
    </source>
</evidence>
<reference evidence="1 2" key="2">
    <citation type="journal article" date="2023" name="Plant Pathol.">
        <title>Dismantling and reorganizing Pseudomonas marginalis sensu#lato.</title>
        <authorList>
            <person name="Sawada H."/>
            <person name="Fujikawa T."/>
            <person name="Satou M."/>
        </authorList>
    </citation>
    <scope>NUCLEOTIDE SEQUENCE [LARGE SCALE GENOMIC DNA]</scope>
    <source>
        <strain evidence="1 2">MAFF 212408</strain>
    </source>
</reference>